<evidence type="ECO:0000313" key="2">
    <source>
        <dbReference type="Proteomes" id="UP001174209"/>
    </source>
</evidence>
<reference evidence="1" key="1">
    <citation type="submission" date="2023-06" db="EMBL/GenBank/DDBJ databases">
        <title>MT1 and MT2 Draft Genomes of Novel Species.</title>
        <authorList>
            <person name="Venkateswaran K."/>
        </authorList>
    </citation>
    <scope>NUCLEOTIDE SEQUENCE</scope>
    <source>
        <strain evidence="1">IIF3SC-B10</strain>
    </source>
</reference>
<protein>
    <submittedName>
        <fullName evidence="1">Uncharacterized protein</fullName>
    </submittedName>
</protein>
<dbReference type="EMBL" id="JAROCG010000001">
    <property type="protein sequence ID" value="MDN4609584.1"/>
    <property type="molecule type" value="Genomic_DNA"/>
</dbReference>
<sequence length="93" mass="10558">MQDDFIAGYWLCSWMDVYLEAVDEQDPQKRNQAVTNIAKYPSLPVSQKYLSNPEDFDTMITTPARNGDPAMVSEYYDSSCTIYRDNQPAGSTS</sequence>
<name>A0ABT8JZL1_9MICC</name>
<comment type="caution">
    <text evidence="1">The sequence shown here is derived from an EMBL/GenBank/DDBJ whole genome shotgun (WGS) entry which is preliminary data.</text>
</comment>
<accession>A0ABT8JZL1</accession>
<proteinExistence type="predicted"/>
<gene>
    <name evidence="1" type="ORF">P5G52_01765</name>
</gene>
<dbReference type="RefSeq" id="WP_301224268.1">
    <property type="nucleotide sequence ID" value="NZ_JAROCG010000001.1"/>
</dbReference>
<organism evidence="1 2">
    <name type="scientific">Arthrobacter burdickii</name>
    <dbReference type="NCBI Taxonomy" id="3035920"/>
    <lineage>
        <taxon>Bacteria</taxon>
        <taxon>Bacillati</taxon>
        <taxon>Actinomycetota</taxon>
        <taxon>Actinomycetes</taxon>
        <taxon>Micrococcales</taxon>
        <taxon>Micrococcaceae</taxon>
        <taxon>Arthrobacter</taxon>
    </lineage>
</organism>
<evidence type="ECO:0000313" key="1">
    <source>
        <dbReference type="EMBL" id="MDN4609584.1"/>
    </source>
</evidence>
<keyword evidence="2" id="KW-1185">Reference proteome</keyword>
<dbReference type="Proteomes" id="UP001174209">
    <property type="component" value="Unassembled WGS sequence"/>
</dbReference>